<dbReference type="GO" id="GO:1903785">
    <property type="term" value="P:L-valine transmembrane transport"/>
    <property type="evidence" value="ECO:0007669"/>
    <property type="project" value="TreeGrafter"/>
</dbReference>
<feature type="transmembrane region" description="Helical" evidence="8">
    <location>
        <begin position="14"/>
        <end position="35"/>
    </location>
</feature>
<keyword evidence="4" id="KW-1003">Cell membrane</keyword>
<feature type="transmembrane region" description="Helical" evidence="8">
    <location>
        <begin position="166"/>
        <end position="182"/>
    </location>
</feature>
<evidence type="ECO:0000256" key="2">
    <source>
        <dbReference type="ARBA" id="ARBA00010735"/>
    </source>
</evidence>
<evidence type="ECO:0000256" key="7">
    <source>
        <dbReference type="ARBA" id="ARBA00023136"/>
    </source>
</evidence>
<comment type="subcellular location">
    <subcellularLocation>
        <location evidence="1">Cell membrane</location>
        <topology evidence="1">Multi-pass membrane protein</topology>
    </subcellularLocation>
</comment>
<keyword evidence="3" id="KW-0813">Transport</keyword>
<sequence length="236" mass="24805">MAGSTTKSAYWRGVVLALPFLLVVGPFAMLFGVVATEAGLPLLETMAFSALVIAGASQFAALQMMVEDASVWAILATGLAVNLRMAMYSAALVPWLGEAPLWQRALISYLNFDQSYAAAVTEYERRPAMSVRERVATFLGIATPIGPGWYLFTLIGALAGSNIPESWALDFALPITFIALIGPMLRTPAHLVAAGTSIVLALALAGMPPGTGLLLAGAGAMCAGAATEVWAERRWT</sequence>
<keyword evidence="10" id="KW-1185">Reference proteome</keyword>
<dbReference type="Pfam" id="PF03591">
    <property type="entry name" value="AzlC"/>
    <property type="match status" value="1"/>
</dbReference>
<comment type="similarity">
    <text evidence="2">Belongs to the AzlC family.</text>
</comment>
<name>K2I4E2_9RHOB</name>
<protein>
    <submittedName>
        <fullName evidence="9">Protein AzlC</fullName>
    </submittedName>
</protein>
<evidence type="ECO:0000313" key="10">
    <source>
        <dbReference type="Proteomes" id="UP000006765"/>
    </source>
</evidence>
<keyword evidence="7 8" id="KW-0472">Membrane</keyword>
<gene>
    <name evidence="9" type="ORF">OCGS_2074</name>
</gene>
<feature type="transmembrane region" description="Helical" evidence="8">
    <location>
        <begin position="47"/>
        <end position="66"/>
    </location>
</feature>
<dbReference type="PANTHER" id="PTHR34979">
    <property type="entry name" value="INNER MEMBRANE PROTEIN YGAZ"/>
    <property type="match status" value="1"/>
</dbReference>
<dbReference type="eggNOG" id="COG1296">
    <property type="taxonomic scope" value="Bacteria"/>
</dbReference>
<feature type="transmembrane region" description="Helical" evidence="8">
    <location>
        <begin position="135"/>
        <end position="160"/>
    </location>
</feature>
<keyword evidence="6 8" id="KW-1133">Transmembrane helix</keyword>
<evidence type="ECO:0000256" key="3">
    <source>
        <dbReference type="ARBA" id="ARBA00022448"/>
    </source>
</evidence>
<keyword evidence="5 8" id="KW-0812">Transmembrane</keyword>
<dbReference type="OrthoDB" id="3579489at2"/>
<dbReference type="Proteomes" id="UP000006765">
    <property type="component" value="Unassembled WGS sequence"/>
</dbReference>
<dbReference type="AlphaFoldDB" id="K2I4E2"/>
<evidence type="ECO:0000256" key="5">
    <source>
        <dbReference type="ARBA" id="ARBA00022692"/>
    </source>
</evidence>
<reference evidence="9 10" key="1">
    <citation type="journal article" date="2012" name="J. Bacteriol.">
        <title>Draft Genome Sequence of Oceaniovalibus guishaninsula JLT2003T.</title>
        <authorList>
            <person name="Tang K."/>
            <person name="Liu K."/>
            <person name="Jiao N."/>
        </authorList>
    </citation>
    <scope>NUCLEOTIDE SEQUENCE [LARGE SCALE GENOMIC DNA]</scope>
    <source>
        <strain evidence="9 10">JLT2003</strain>
    </source>
</reference>
<evidence type="ECO:0000256" key="1">
    <source>
        <dbReference type="ARBA" id="ARBA00004651"/>
    </source>
</evidence>
<dbReference type="PATRIC" id="fig|1231392.3.peg.2085"/>
<accession>K2I4E2</accession>
<dbReference type="PANTHER" id="PTHR34979:SF1">
    <property type="entry name" value="INNER MEMBRANE PROTEIN YGAZ"/>
    <property type="match status" value="1"/>
</dbReference>
<dbReference type="STRING" id="1231392.OCGS_2074"/>
<evidence type="ECO:0000256" key="4">
    <source>
        <dbReference type="ARBA" id="ARBA00022475"/>
    </source>
</evidence>
<evidence type="ECO:0000256" key="6">
    <source>
        <dbReference type="ARBA" id="ARBA00022989"/>
    </source>
</evidence>
<evidence type="ECO:0000313" key="9">
    <source>
        <dbReference type="EMBL" id="EKE43740.1"/>
    </source>
</evidence>
<dbReference type="EMBL" id="AMGO01000047">
    <property type="protein sequence ID" value="EKE43740.1"/>
    <property type="molecule type" value="Genomic_DNA"/>
</dbReference>
<comment type="caution">
    <text evidence="9">The sequence shown here is derived from an EMBL/GenBank/DDBJ whole genome shotgun (WGS) entry which is preliminary data.</text>
</comment>
<proteinExistence type="inferred from homology"/>
<dbReference type="InterPro" id="IPR011606">
    <property type="entry name" value="Brnchd-chn_aa_trnsp_permease"/>
</dbReference>
<dbReference type="RefSeq" id="WP_007427226.1">
    <property type="nucleotide sequence ID" value="NZ_AMGO01000047.1"/>
</dbReference>
<dbReference type="GO" id="GO:0005886">
    <property type="term" value="C:plasma membrane"/>
    <property type="evidence" value="ECO:0007669"/>
    <property type="project" value="UniProtKB-SubCell"/>
</dbReference>
<organism evidence="9 10">
    <name type="scientific">Oceaniovalibus guishaninsula JLT2003</name>
    <dbReference type="NCBI Taxonomy" id="1231392"/>
    <lineage>
        <taxon>Bacteria</taxon>
        <taxon>Pseudomonadati</taxon>
        <taxon>Pseudomonadota</taxon>
        <taxon>Alphaproteobacteria</taxon>
        <taxon>Rhodobacterales</taxon>
        <taxon>Roseobacteraceae</taxon>
        <taxon>Oceaniovalibus</taxon>
    </lineage>
</organism>
<evidence type="ECO:0000256" key="8">
    <source>
        <dbReference type="SAM" id="Phobius"/>
    </source>
</evidence>